<dbReference type="Pfam" id="PF00069">
    <property type="entry name" value="Pkinase"/>
    <property type="match status" value="1"/>
</dbReference>
<dbReference type="InterPro" id="IPR053159">
    <property type="entry name" value="Hybrid_Histidine_Kinase"/>
</dbReference>
<dbReference type="EMBL" id="JACTUZ010000002">
    <property type="protein sequence ID" value="MBC9175656.1"/>
    <property type="molecule type" value="Genomic_DNA"/>
</dbReference>
<name>A0ABR7R1Q4_9PROT</name>
<dbReference type="Gene3D" id="1.10.510.10">
    <property type="entry name" value="Transferase(Phosphotransferase) domain 1"/>
    <property type="match status" value="1"/>
</dbReference>
<dbReference type="SUPFAM" id="SSF52540">
    <property type="entry name" value="P-loop containing nucleoside triphosphate hydrolases"/>
    <property type="match status" value="1"/>
</dbReference>
<feature type="non-terminal residue" evidence="2">
    <location>
        <position position="1215"/>
    </location>
</feature>
<evidence type="ECO:0000259" key="1">
    <source>
        <dbReference type="PROSITE" id="PS50011"/>
    </source>
</evidence>
<accession>A0ABR7R1Q4</accession>
<dbReference type="InterPro" id="IPR027417">
    <property type="entry name" value="P-loop_NTPase"/>
</dbReference>
<protein>
    <submittedName>
        <fullName evidence="2">Serine/threonine-protein kinase PknK</fullName>
    </submittedName>
</protein>
<dbReference type="InterPro" id="IPR011009">
    <property type="entry name" value="Kinase-like_dom_sf"/>
</dbReference>
<dbReference type="SUPFAM" id="SSF56112">
    <property type="entry name" value="Protein kinase-like (PK-like)"/>
    <property type="match status" value="1"/>
</dbReference>
<comment type="caution">
    <text evidence="2">The sequence shown here is derived from an EMBL/GenBank/DDBJ whole genome shotgun (WGS) entry which is preliminary data.</text>
</comment>
<dbReference type="CDD" id="cd14014">
    <property type="entry name" value="STKc_PknB_like"/>
    <property type="match status" value="1"/>
</dbReference>
<sequence>MQLDRDSFQPLRSDGGLVLFRSGILGQQGKVLVLAPAAEGADAFVERRIRHEFELTDRLSSDWSARPLQSIILDRQPALVLADAGGDPLNPAATGPLPLGRFLRIAASAAAALRQMHSSGLIHRDIKPGHLLANAAGDVRLTGFGIASDLNHARQQLVAPALIETSLAYMAPEQTGRMNRSIGTRSDLYALGVTLYELLSGRLPFEARSPMEWVHCHVARPPLPLPDPIVSRAPALAAIIMKLLCKAAEDRYQTAGGLEADLRRCLAAEEPVAAFPLGQTDVPDRLLVPERLYGRERELAVLNAALGAVVEHGPPRMLLVSGPAGIGKSALVQELRAALLPVRGILAAGKCEQYRHAIPYAAIGQAFQRVMVRLLGSGAADQAEWRNLLRGALGRNGRLLTNLMPELARLIGEQPPVEPLPPAEERLRFQRVFRAFLGVLAQKTHPLVLFLDDLQWLDGESLALLRALAEDCPRHLLLIGAYRDAEVPPGHPVAEGLAAIRQAGMAVEDLVLAPLPAAELRQFIADALHSTPAAVLPLSDAISAKTGGNPFFVGQFMTSLVEEKALQFDHAAPGWRWRIDRVDARGVTENVVDLMGERLVRLPEAPRALLATLACLGGMVAEDRLALAHGAARGEVREGLQLAAAAGLVTQMAERFGFPHDRIQEAAYALTPAGERAARHLGIARRLALALPADPDEGAVFEVVGQYNRAVSLIDDPAEREQVATLNLRAGRRARATTAFEAALGYFEAGLDLLGGRDAGRLGFELEFHAAECLFLKGGQAAAERRLEKLTGLAQGVLDRAIVAAQLVTLHTARDRSDEAIRTCLAFLREAGIDWSPHPGPEAPWEEYRALLAMLGDRPVADLAGLPACASPEARAILDVLAAALPPAFFSDENLVCLILCRMARISLREGNCDASALGYAYLGMVLGPYFGDYHAGFAFGRLGYELVRQRPAPRYEARVHMAFAYHVAPWTRPMAQSLPLLRRAFDIASEVGDLTYCGFCACTLVTSLIATGAPLSEVQAEAEVKLRLMREIRFGLIADIITSQLGLLRRLRGLPSELEDAGFEARLQAEPGLAIAACWHWIRRLQAAVYHADFAAALAAAARAEPLIWTSAGHFEMAEYHFHAALALAATEEAAGETEPGAVLQRHCRQLHVWAEHGPAGFAARAALVDGAVAALRGQDLPAMRHFEAAIRAAREHGLVQVEALAQEWAARFH</sequence>
<dbReference type="PROSITE" id="PS50011">
    <property type="entry name" value="PROTEIN_KINASE_DOM"/>
    <property type="match status" value="1"/>
</dbReference>
<dbReference type="Gene3D" id="3.40.50.300">
    <property type="entry name" value="P-loop containing nucleotide triphosphate hydrolases"/>
    <property type="match status" value="1"/>
</dbReference>
<keyword evidence="3" id="KW-1185">Reference proteome</keyword>
<dbReference type="InterPro" id="IPR000719">
    <property type="entry name" value="Prot_kinase_dom"/>
</dbReference>
<keyword evidence="2" id="KW-0808">Transferase</keyword>
<dbReference type="GO" id="GO:0016301">
    <property type="term" value="F:kinase activity"/>
    <property type="evidence" value="ECO:0007669"/>
    <property type="project" value="UniProtKB-KW"/>
</dbReference>
<organism evidence="2 3">
    <name type="scientific">Pseudoroseomonas ludipueritiae</name>
    <dbReference type="NCBI Taxonomy" id="198093"/>
    <lineage>
        <taxon>Bacteria</taxon>
        <taxon>Pseudomonadati</taxon>
        <taxon>Pseudomonadota</taxon>
        <taxon>Alphaproteobacteria</taxon>
        <taxon>Acetobacterales</taxon>
        <taxon>Acetobacteraceae</taxon>
        <taxon>Pseudoroseomonas</taxon>
    </lineage>
</organism>
<dbReference type="RefSeq" id="WP_187776817.1">
    <property type="nucleotide sequence ID" value="NZ_JACTUZ010000002.1"/>
</dbReference>
<dbReference type="SMART" id="SM00220">
    <property type="entry name" value="S_TKc"/>
    <property type="match status" value="1"/>
</dbReference>
<dbReference type="PANTHER" id="PTHR43642:SF1">
    <property type="entry name" value="HYBRID SIGNAL TRANSDUCTION HISTIDINE KINASE G"/>
    <property type="match status" value="1"/>
</dbReference>
<keyword evidence="2" id="KW-0418">Kinase</keyword>
<dbReference type="InterPro" id="IPR041664">
    <property type="entry name" value="AAA_16"/>
</dbReference>
<evidence type="ECO:0000313" key="3">
    <source>
        <dbReference type="Proteomes" id="UP000603940"/>
    </source>
</evidence>
<dbReference type="PANTHER" id="PTHR43642">
    <property type="entry name" value="HYBRID SIGNAL TRANSDUCTION HISTIDINE KINASE G"/>
    <property type="match status" value="1"/>
</dbReference>
<gene>
    <name evidence="2" type="ORF">IBL25_01685</name>
</gene>
<reference evidence="2 3" key="1">
    <citation type="journal article" date="2009" name="Int. J. Syst. Evol. Microbiol.">
        <title>Transfer of Teichococcus ludipueritiae and Muricoccus roseus to the genus Roseomonas, as Roseomonas ludipueritiae comb. nov. and Roseomonas rosea comb. nov., respectively, and emended description of the genus Roseomonas.</title>
        <authorList>
            <person name="Sanchez-Porro C."/>
            <person name="Gallego V."/>
            <person name="Busse H.J."/>
            <person name="Kampfer P."/>
            <person name="Ventosa A."/>
        </authorList>
    </citation>
    <scope>NUCLEOTIDE SEQUENCE [LARGE SCALE GENOMIC DNA]</scope>
    <source>
        <strain evidence="2 3">DSM 14915</strain>
    </source>
</reference>
<dbReference type="Proteomes" id="UP000603940">
    <property type="component" value="Unassembled WGS sequence"/>
</dbReference>
<proteinExistence type="predicted"/>
<dbReference type="Pfam" id="PF13191">
    <property type="entry name" value="AAA_16"/>
    <property type="match status" value="1"/>
</dbReference>
<evidence type="ECO:0000313" key="2">
    <source>
        <dbReference type="EMBL" id="MBC9175656.1"/>
    </source>
</evidence>
<feature type="domain" description="Protein kinase" evidence="1">
    <location>
        <begin position="1"/>
        <end position="266"/>
    </location>
</feature>